<gene>
    <name evidence="2" type="ORF">SAMN05443663_101565</name>
</gene>
<dbReference type="PANTHER" id="PTHR33446:SF2">
    <property type="entry name" value="PROTEIN TONB"/>
    <property type="match status" value="1"/>
</dbReference>
<name>A0A1M5FQE0_9FLAO</name>
<dbReference type="AlphaFoldDB" id="A0A1M5FQE0"/>
<evidence type="ECO:0000259" key="1">
    <source>
        <dbReference type="PROSITE" id="PS52015"/>
    </source>
</evidence>
<reference evidence="3" key="1">
    <citation type="submission" date="2016-11" db="EMBL/GenBank/DDBJ databases">
        <authorList>
            <person name="Varghese N."/>
            <person name="Submissions S."/>
        </authorList>
    </citation>
    <scope>NUCLEOTIDE SEQUENCE [LARGE SCALE GENOMIC DNA]</scope>
    <source>
        <strain evidence="3">DSM 17963</strain>
    </source>
</reference>
<dbReference type="SUPFAM" id="SSF74653">
    <property type="entry name" value="TolA/TonB C-terminal domain"/>
    <property type="match status" value="1"/>
</dbReference>
<evidence type="ECO:0000313" key="3">
    <source>
        <dbReference type="Proteomes" id="UP000184071"/>
    </source>
</evidence>
<organism evidence="2 3">
    <name type="scientific">Flavobacterium defluvii</name>
    <dbReference type="NCBI Taxonomy" id="370979"/>
    <lineage>
        <taxon>Bacteria</taxon>
        <taxon>Pseudomonadati</taxon>
        <taxon>Bacteroidota</taxon>
        <taxon>Flavobacteriia</taxon>
        <taxon>Flavobacteriales</taxon>
        <taxon>Flavobacteriaceae</taxon>
        <taxon>Flavobacterium</taxon>
    </lineage>
</organism>
<dbReference type="InterPro" id="IPR037682">
    <property type="entry name" value="TonB_C"/>
</dbReference>
<proteinExistence type="predicted"/>
<dbReference type="STRING" id="370979.SAMN05443663_101565"/>
<dbReference type="GO" id="GO:0055085">
    <property type="term" value="P:transmembrane transport"/>
    <property type="evidence" value="ECO:0007669"/>
    <property type="project" value="InterPro"/>
</dbReference>
<sequence length="152" mass="17404">MKGILNQGFVLMILLFVNTKSMAQDLKVKQEDGSTDDIFVSVEIAADFPGSIYKFRDFVKDNFKIPNKAVRKKVKGEIPVQFIVEKDGSLSDIKLLNNLGFGLDEEALRVIQLSPKWNSASRNGKRVKGLVIFRIYIDTNEEKEKRIYFEKK</sequence>
<dbReference type="Gene3D" id="3.30.1150.10">
    <property type="match status" value="1"/>
</dbReference>
<accession>A0A1M5FQE0</accession>
<evidence type="ECO:0000313" key="2">
    <source>
        <dbReference type="EMBL" id="SHF93770.1"/>
    </source>
</evidence>
<dbReference type="GO" id="GO:0031992">
    <property type="term" value="F:energy transducer activity"/>
    <property type="evidence" value="ECO:0007669"/>
    <property type="project" value="TreeGrafter"/>
</dbReference>
<dbReference type="RefSeq" id="WP_073413135.1">
    <property type="nucleotide sequence ID" value="NZ_FQWC01000001.1"/>
</dbReference>
<keyword evidence="3" id="KW-1185">Reference proteome</keyword>
<dbReference type="PANTHER" id="PTHR33446">
    <property type="entry name" value="PROTEIN TONB-RELATED"/>
    <property type="match status" value="1"/>
</dbReference>
<dbReference type="InterPro" id="IPR051045">
    <property type="entry name" value="TonB-dependent_transducer"/>
</dbReference>
<dbReference type="Proteomes" id="UP000184071">
    <property type="component" value="Unassembled WGS sequence"/>
</dbReference>
<protein>
    <submittedName>
        <fullName evidence="2">TonB protein C-terminal</fullName>
    </submittedName>
</protein>
<dbReference type="GO" id="GO:0098797">
    <property type="term" value="C:plasma membrane protein complex"/>
    <property type="evidence" value="ECO:0007669"/>
    <property type="project" value="TreeGrafter"/>
</dbReference>
<dbReference type="OrthoDB" id="1095452at2"/>
<feature type="domain" description="TonB C-terminal" evidence="1">
    <location>
        <begin position="50"/>
        <end position="142"/>
    </location>
</feature>
<dbReference type="Pfam" id="PF03544">
    <property type="entry name" value="TonB_C"/>
    <property type="match status" value="1"/>
</dbReference>
<dbReference type="EMBL" id="FQWC01000001">
    <property type="protein sequence ID" value="SHF93770.1"/>
    <property type="molecule type" value="Genomic_DNA"/>
</dbReference>
<dbReference type="PROSITE" id="PS52015">
    <property type="entry name" value="TONB_CTD"/>
    <property type="match status" value="1"/>
</dbReference>